<proteinExistence type="predicted"/>
<reference evidence="1" key="1">
    <citation type="submission" date="2021-01" db="EMBL/GenBank/DDBJ databases">
        <title>Genome sequence of Phenylobacterium sp. 20VBR1 isolated from a valley glaceir, Ny-Alesund, Svalbard.</title>
        <authorList>
            <person name="Thomas F.A."/>
            <person name="Krishnan K.P."/>
            <person name="Sinha R.K."/>
        </authorList>
    </citation>
    <scope>NUCLEOTIDE SEQUENCE</scope>
    <source>
        <strain evidence="1">20VBR1</strain>
    </source>
</reference>
<accession>A0A974S956</accession>
<gene>
    <name evidence="1" type="ORF">JKL49_19105</name>
</gene>
<protein>
    <submittedName>
        <fullName evidence="1">Uncharacterized protein</fullName>
    </submittedName>
</protein>
<dbReference type="AlphaFoldDB" id="A0A974S956"/>
<sequence length="188" mass="20378">MRGWDVMMQNARKQAEGYAARARRDYCGRHRCAVGRAKDPGRRAALGADDTSAVVKLVAPLSTAGVLGGLILHAHATLQTTPQRGGCALIYQDKPIQRLSILPDHAHHNPFRPSAPAELRGLTLPADASRLHAWTHNRAWPRVGGDNLPFAEPLSIEVASIAEGLTIFLALCGIECVLPPPPWEPRLL</sequence>
<dbReference type="EMBL" id="CP068570">
    <property type="protein sequence ID" value="QQZ49217.1"/>
    <property type="molecule type" value="Genomic_DNA"/>
</dbReference>
<organism evidence="1">
    <name type="scientific">Phenylobacterium glaciei</name>
    <dbReference type="NCBI Taxonomy" id="2803784"/>
    <lineage>
        <taxon>Bacteria</taxon>
        <taxon>Pseudomonadati</taxon>
        <taxon>Pseudomonadota</taxon>
        <taxon>Alphaproteobacteria</taxon>
        <taxon>Caulobacterales</taxon>
        <taxon>Caulobacteraceae</taxon>
        <taxon>Phenylobacterium</taxon>
    </lineage>
</organism>
<name>A0A974S956_9CAUL</name>
<evidence type="ECO:0000313" key="1">
    <source>
        <dbReference type="EMBL" id="QQZ49217.1"/>
    </source>
</evidence>